<keyword evidence="1" id="KW-0689">Ribosomal protein</keyword>
<name>A0ACC3B6G4_9EURO</name>
<keyword evidence="1" id="KW-0687">Ribonucleoprotein</keyword>
<keyword evidence="2" id="KW-1185">Reference proteome</keyword>
<gene>
    <name evidence="1" type="primary">MRP20</name>
    <name evidence="1" type="ORF">N8T08_003714</name>
</gene>
<evidence type="ECO:0000313" key="2">
    <source>
        <dbReference type="Proteomes" id="UP001177260"/>
    </source>
</evidence>
<dbReference type="EMBL" id="JAOPJF010000020">
    <property type="protein sequence ID" value="KAK1146066.1"/>
    <property type="molecule type" value="Genomic_DNA"/>
</dbReference>
<evidence type="ECO:0000313" key="1">
    <source>
        <dbReference type="EMBL" id="KAK1146066.1"/>
    </source>
</evidence>
<dbReference type="Proteomes" id="UP001177260">
    <property type="component" value="Unassembled WGS sequence"/>
</dbReference>
<organism evidence="1 2">
    <name type="scientific">Aspergillus melleus</name>
    <dbReference type="NCBI Taxonomy" id="138277"/>
    <lineage>
        <taxon>Eukaryota</taxon>
        <taxon>Fungi</taxon>
        <taxon>Dikarya</taxon>
        <taxon>Ascomycota</taxon>
        <taxon>Pezizomycotina</taxon>
        <taxon>Eurotiomycetes</taxon>
        <taxon>Eurotiomycetidae</taxon>
        <taxon>Eurotiales</taxon>
        <taxon>Aspergillaceae</taxon>
        <taxon>Aspergillus</taxon>
        <taxon>Aspergillus subgen. Circumdati</taxon>
    </lineage>
</organism>
<accession>A0ACC3B6G4</accession>
<reference evidence="1 2" key="1">
    <citation type="journal article" date="2023" name="ACS Omega">
        <title>Identification of the Neoaspergillic Acid Biosynthesis Gene Cluster by Establishing an In Vitro CRISPR-Ribonucleoprotein Genetic System in Aspergillus melleus.</title>
        <authorList>
            <person name="Yuan B."/>
            <person name="Grau M.F."/>
            <person name="Murata R.M."/>
            <person name="Torok T."/>
            <person name="Venkateswaran K."/>
            <person name="Stajich J.E."/>
            <person name="Wang C.C.C."/>
        </authorList>
    </citation>
    <scope>NUCLEOTIDE SEQUENCE [LARGE SCALE GENOMIC DNA]</scope>
    <source>
        <strain evidence="1 2">IMV 1140</strain>
    </source>
</reference>
<sequence length="210" mass="24372">MVRQFSKFPKKPADWVSPSAPLSMRKQVFLPDFTIALIRTPYLPPRYASFYVPLNFNKLDIRDYLQRLYGVDVLSVRSYVEQQKITRLKPQDRFGYGKWRRPMSKKKMTVEMKQPFVWPEAPKDMASWENDQFHKAAKYQKQIQDEQRPEAGTKADESAREAWDVEAKKLLDGSKSWRPTWRALGLSYDRPAFGVSKKGGEGAETSSPSS</sequence>
<comment type="caution">
    <text evidence="1">The sequence shown here is derived from an EMBL/GenBank/DDBJ whole genome shotgun (WGS) entry which is preliminary data.</text>
</comment>
<proteinExistence type="predicted"/>
<protein>
    <submittedName>
        <fullName evidence="1">Mitochondrial 54S ribosomal protein YmL41</fullName>
    </submittedName>
</protein>